<evidence type="ECO:0000256" key="2">
    <source>
        <dbReference type="SAM" id="MobiDB-lite"/>
    </source>
</evidence>
<dbReference type="EMBL" id="CAJNOV010014962">
    <property type="protein sequence ID" value="CAF1564846.1"/>
    <property type="molecule type" value="Genomic_DNA"/>
</dbReference>
<dbReference type="EMBL" id="CAJNRE010010903">
    <property type="protein sequence ID" value="CAF2096800.1"/>
    <property type="molecule type" value="Genomic_DNA"/>
</dbReference>
<feature type="domain" description="SWIM-type" evidence="3">
    <location>
        <begin position="554"/>
        <end position="591"/>
    </location>
</feature>
<dbReference type="InterPro" id="IPR007527">
    <property type="entry name" value="Znf_SWIM"/>
</dbReference>
<dbReference type="EMBL" id="CAJOBI010005288">
    <property type="protein sequence ID" value="CAF4027718.1"/>
    <property type="molecule type" value="Genomic_DNA"/>
</dbReference>
<keyword evidence="1" id="KW-0479">Metal-binding</keyword>
<evidence type="ECO:0000256" key="1">
    <source>
        <dbReference type="PROSITE-ProRule" id="PRU00325"/>
    </source>
</evidence>
<evidence type="ECO:0000313" key="5">
    <source>
        <dbReference type="EMBL" id="CAF1564846.1"/>
    </source>
</evidence>
<dbReference type="GO" id="GO:0008270">
    <property type="term" value="F:zinc ion binding"/>
    <property type="evidence" value="ECO:0007669"/>
    <property type="project" value="UniProtKB-KW"/>
</dbReference>
<dbReference type="Proteomes" id="UP000681967">
    <property type="component" value="Unassembled WGS sequence"/>
</dbReference>
<keyword evidence="1" id="KW-0863">Zinc-finger</keyword>
<dbReference type="OrthoDB" id="119028at2759"/>
<comment type="caution">
    <text evidence="4">The sequence shown here is derived from an EMBL/GenBank/DDBJ whole genome shotgun (WGS) entry which is preliminary data.</text>
</comment>
<keyword evidence="1" id="KW-0862">Zinc</keyword>
<dbReference type="InterPro" id="IPR018289">
    <property type="entry name" value="MULE_transposase_dom"/>
</dbReference>
<name>A0A815F4J2_9BILA</name>
<dbReference type="EMBL" id="CAJOBH010047763">
    <property type="protein sequence ID" value="CAF4363554.1"/>
    <property type="molecule type" value="Genomic_DNA"/>
</dbReference>
<evidence type="ECO:0000313" key="8">
    <source>
        <dbReference type="EMBL" id="CAF4363554.1"/>
    </source>
</evidence>
<dbReference type="EMBL" id="CAJNOW010001516">
    <property type="protein sequence ID" value="CAF1320161.1"/>
    <property type="molecule type" value="Genomic_DNA"/>
</dbReference>
<accession>A0A815F4J2</accession>
<sequence length="623" mass="72179">MEVTQKVAQYISESSDEEVDTDNNDLQRNKKIKKRQARYWVKEAEFSNAGEAQASVEIIWSKHYTNYSEIGRRVHYRCKKAKLRGRQCRASMHLLYHADSDKVSMYKTEVDHDHEERQVHGINENVKKSIDDLFNDGIMKPKQIIRALQARKIATPSIIQIKNYLAQFKKKKFGSYMISLGELEDWCKRNLNIPVDENKSFVVWYQIMYEGEEYDDEDDVEDNDGNKFRIFISSVRLLNIASISSHINADATYKLIWQGSPVLIIGTTDLNKVFHPFGLAICSNEKTKDFQFIFNSIQIGMQKIKKELLKPTALVADAAGAIKGGFKNVFNNEYSQIMCWSRMKTKVENHACHIDNKDVAKEIIDDIELLHLSNSTAVFKLALTLFFKKWKINNKQKNQSIIDFLNYFDTEWIQSNNGWYEGIQLYTPSTNNALEATNRVIKDDGTFRERHVLSRFLTISFTIINNWSIERDLSSSSTNAKAFATEPTICLQLWTSSYQWAKTIQDIICIQNDVSKQYYIPARNLESISQIELKKYINKNWTTFNQFKKSYDIWCLEMQDDSNWKTSKCNCPAFLKNYICKHIVGMAIRLKYCKPPAAAKTVPINSKRKRGSPAKAKPALLVQ</sequence>
<evidence type="ECO:0000313" key="6">
    <source>
        <dbReference type="EMBL" id="CAF2096800.1"/>
    </source>
</evidence>
<dbReference type="Pfam" id="PF04434">
    <property type="entry name" value="SWIM"/>
    <property type="match status" value="1"/>
</dbReference>
<feature type="region of interest" description="Disordered" evidence="2">
    <location>
        <begin position="604"/>
        <end position="623"/>
    </location>
</feature>
<dbReference type="Proteomes" id="UP000663824">
    <property type="component" value="Unassembled WGS sequence"/>
</dbReference>
<reference evidence="4" key="1">
    <citation type="submission" date="2021-02" db="EMBL/GenBank/DDBJ databases">
        <authorList>
            <person name="Nowell W R."/>
        </authorList>
    </citation>
    <scope>NUCLEOTIDE SEQUENCE</scope>
</reference>
<evidence type="ECO:0000259" key="3">
    <source>
        <dbReference type="PROSITE" id="PS50966"/>
    </source>
</evidence>
<dbReference type="Proteomes" id="UP000676336">
    <property type="component" value="Unassembled WGS sequence"/>
</dbReference>
<organism evidence="4 9">
    <name type="scientific">Rotaria magnacalcarata</name>
    <dbReference type="NCBI Taxonomy" id="392030"/>
    <lineage>
        <taxon>Eukaryota</taxon>
        <taxon>Metazoa</taxon>
        <taxon>Spiralia</taxon>
        <taxon>Gnathifera</taxon>
        <taxon>Rotifera</taxon>
        <taxon>Eurotatoria</taxon>
        <taxon>Bdelloidea</taxon>
        <taxon>Philodinida</taxon>
        <taxon>Philodinidae</taxon>
        <taxon>Rotaria</taxon>
    </lineage>
</organism>
<dbReference type="AlphaFoldDB" id="A0A815F4J2"/>
<gene>
    <name evidence="8" type="ORF">BYL167_LOCUS30005</name>
    <name evidence="5" type="ORF">CJN711_LOCUS31442</name>
    <name evidence="4" type="ORF">KQP761_LOCUS5701</name>
    <name evidence="6" type="ORF">MBJ925_LOCUS21556</name>
    <name evidence="7" type="ORF">SMN809_LOCUS13401</name>
</gene>
<evidence type="ECO:0000313" key="9">
    <source>
        <dbReference type="Proteomes" id="UP000663834"/>
    </source>
</evidence>
<evidence type="ECO:0000313" key="4">
    <source>
        <dbReference type="EMBL" id="CAF1320161.1"/>
    </source>
</evidence>
<proteinExistence type="predicted"/>
<dbReference type="Pfam" id="PF10551">
    <property type="entry name" value="MULE"/>
    <property type="match status" value="1"/>
</dbReference>
<dbReference type="Proteomes" id="UP000663834">
    <property type="component" value="Unassembled WGS sequence"/>
</dbReference>
<dbReference type="PROSITE" id="PS50966">
    <property type="entry name" value="ZF_SWIM"/>
    <property type="match status" value="1"/>
</dbReference>
<protein>
    <recommendedName>
        <fullName evidence="3">SWIM-type domain-containing protein</fullName>
    </recommendedName>
</protein>
<dbReference type="Proteomes" id="UP000663855">
    <property type="component" value="Unassembled WGS sequence"/>
</dbReference>
<evidence type="ECO:0000313" key="7">
    <source>
        <dbReference type="EMBL" id="CAF4027718.1"/>
    </source>
</evidence>